<evidence type="ECO:0000256" key="1">
    <source>
        <dbReference type="SAM" id="MobiDB-lite"/>
    </source>
</evidence>
<evidence type="ECO:0000313" key="3">
    <source>
        <dbReference type="EMBL" id="MDV2418938.1"/>
    </source>
</evidence>
<feature type="compositionally biased region" description="Polar residues" evidence="1">
    <location>
        <begin position="15"/>
        <end position="24"/>
    </location>
</feature>
<proteinExistence type="predicted"/>
<feature type="transmembrane region" description="Helical" evidence="2">
    <location>
        <begin position="88"/>
        <end position="105"/>
    </location>
</feature>
<dbReference type="EMBL" id="JAVBIB010000004">
    <property type="protein sequence ID" value="MDV2418938.1"/>
    <property type="molecule type" value="Genomic_DNA"/>
</dbReference>
<sequence>MTTPNNPENPDNAKNPFSSDSTGKLPSYGEATSKANEEHTHDAKNYGVDNTAHDHASHDAYGTNATAAGAGYSAYAGADSQPAKKNAVAIWAMVIGIIALLSLLLIVPPLLLGPIGIIVSIIALVVGRKRPKELRRTWMSIVGLITSILALAGTIAVMAFGVKLLGDTGADKCLEMKDPAQQQACMEDTLGTTSQH</sequence>
<organism evidence="3 4">
    <name type="scientific">Corynebacterium tuberculostearicum</name>
    <dbReference type="NCBI Taxonomy" id="38304"/>
    <lineage>
        <taxon>Bacteria</taxon>
        <taxon>Bacillati</taxon>
        <taxon>Actinomycetota</taxon>
        <taxon>Actinomycetes</taxon>
        <taxon>Mycobacteriales</taxon>
        <taxon>Corynebacteriaceae</taxon>
        <taxon>Corynebacterium</taxon>
    </lineage>
</organism>
<gene>
    <name evidence="3" type="ORF">RAE03_03965</name>
</gene>
<accession>A0AAE4NKI7</accession>
<dbReference type="RefSeq" id="WP_316993216.1">
    <property type="nucleotide sequence ID" value="NZ_JAVBIA010000002.1"/>
</dbReference>
<feature type="region of interest" description="Disordered" evidence="1">
    <location>
        <begin position="1"/>
        <end position="59"/>
    </location>
</feature>
<evidence type="ECO:0008006" key="5">
    <source>
        <dbReference type="Google" id="ProtNLM"/>
    </source>
</evidence>
<keyword evidence="2" id="KW-1133">Transmembrane helix</keyword>
<reference evidence="3" key="1">
    <citation type="submission" date="2023-08" db="EMBL/GenBank/DDBJ databases">
        <title>Genomic characterization of the C. tuberculostearicum species complex, a ubiquitous member of the human skin microbiome.</title>
        <authorList>
            <person name="Ahmed N."/>
            <person name="Deming C."/>
            <person name="Conlan S."/>
            <person name="Segre J."/>
        </authorList>
    </citation>
    <scope>NUCLEOTIDE SEQUENCE</scope>
    <source>
        <strain evidence="3">CTNIH22</strain>
    </source>
</reference>
<evidence type="ECO:0000313" key="4">
    <source>
        <dbReference type="Proteomes" id="UP001185706"/>
    </source>
</evidence>
<dbReference type="Proteomes" id="UP001185706">
    <property type="component" value="Unassembled WGS sequence"/>
</dbReference>
<feature type="compositionally biased region" description="Basic and acidic residues" evidence="1">
    <location>
        <begin position="35"/>
        <end position="44"/>
    </location>
</feature>
<feature type="transmembrane region" description="Helical" evidence="2">
    <location>
        <begin position="111"/>
        <end position="127"/>
    </location>
</feature>
<evidence type="ECO:0000256" key="2">
    <source>
        <dbReference type="SAM" id="Phobius"/>
    </source>
</evidence>
<keyword evidence="2" id="KW-0472">Membrane</keyword>
<comment type="caution">
    <text evidence="3">The sequence shown here is derived from an EMBL/GenBank/DDBJ whole genome shotgun (WGS) entry which is preliminary data.</text>
</comment>
<protein>
    <recommendedName>
        <fullName evidence="5">DUF4190 domain-containing protein</fullName>
    </recommendedName>
</protein>
<name>A0AAE4NKI7_9CORY</name>
<dbReference type="AlphaFoldDB" id="A0AAE4NKI7"/>
<feature type="transmembrane region" description="Helical" evidence="2">
    <location>
        <begin position="139"/>
        <end position="162"/>
    </location>
</feature>
<keyword evidence="2" id="KW-0812">Transmembrane</keyword>